<dbReference type="NCBIfam" id="TIGR00082">
    <property type="entry name" value="rbfA"/>
    <property type="match status" value="1"/>
</dbReference>
<keyword evidence="4" id="KW-1185">Reference proteome</keyword>
<dbReference type="AlphaFoldDB" id="A0A347VS69"/>
<dbReference type="Proteomes" id="UP000477070">
    <property type="component" value="Unassembled WGS sequence"/>
</dbReference>
<reference evidence="3 4" key="1">
    <citation type="journal article" date="2014" name="Genome Announc.">
        <title>Draft genome sequences of eight enterohepatic helicobacter species isolated from both laboratory and wild rodents.</title>
        <authorList>
            <person name="Sheh A."/>
            <person name="Shen Z."/>
            <person name="Fox J.G."/>
        </authorList>
    </citation>
    <scope>NUCLEOTIDE SEQUENCE [LARGE SCALE GENOMIC DNA]</scope>
    <source>
        <strain evidence="3 4">MIT 97-6194</strain>
    </source>
</reference>
<dbReference type="RefSeq" id="WP_034572019.1">
    <property type="nucleotide sequence ID" value="NZ_JRMP02000011.1"/>
</dbReference>
<dbReference type="OrthoDB" id="5339518at2"/>
<dbReference type="Proteomes" id="UP000029714">
    <property type="component" value="Unassembled WGS sequence"/>
</dbReference>
<evidence type="ECO:0000313" key="2">
    <source>
        <dbReference type="EMBL" id="MWV69048.1"/>
    </source>
</evidence>
<reference evidence="3 4" key="2">
    <citation type="journal article" date="2016" name="Infect. Immun.">
        <title>Helicobacter saguini, a Novel Helicobacter Isolated from Cotton-Top Tamarins with Ulcerative Colitis, Has Proinflammatory Properties and Induces Typhlocolitis and Dysplasia in Gnotobiotic IL-10-/- Mice.</title>
        <authorList>
            <person name="Shen Z."/>
            <person name="Mannion A."/>
            <person name="Whary M.T."/>
            <person name="Muthupalani S."/>
            <person name="Sheh A."/>
            <person name="Feng Y."/>
            <person name="Gong G."/>
            <person name="Vandamme P."/>
            <person name="Holcombe H.R."/>
            <person name="Paster B.J."/>
            <person name="Fox J.G."/>
        </authorList>
    </citation>
    <scope>NUCLEOTIDE SEQUENCE [LARGE SCALE GENOMIC DNA]</scope>
    <source>
        <strain evidence="3 4">MIT 97-6194</strain>
    </source>
</reference>
<name>A0A347VS69_9HELI</name>
<sequence length="122" mass="13992">MRDRTKILQARKEAFLLEIISGAMTNLDDDRLNTLEIIAVKCSKGKHDAKIFVNASDITKQEQTQILNAFNKAKHLLKEYVLSATSWYHSPNFTLVFDDSLQIQNRLDDIFKQIHAKDSKGN</sequence>
<dbReference type="STRING" id="1548018.LS64_07725"/>
<dbReference type="EMBL" id="QBIU01000001">
    <property type="protein sequence ID" value="MWV69048.1"/>
    <property type="molecule type" value="Genomic_DNA"/>
</dbReference>
<proteinExistence type="predicted"/>
<evidence type="ECO:0000313" key="5">
    <source>
        <dbReference type="Proteomes" id="UP000477070"/>
    </source>
</evidence>
<comment type="caution">
    <text evidence="3">The sequence shown here is derived from an EMBL/GenBank/DDBJ whole genome shotgun (WGS) entry which is preliminary data.</text>
</comment>
<dbReference type="EMBL" id="JRMP02000011">
    <property type="protein sequence ID" value="TLD94028.1"/>
    <property type="molecule type" value="Genomic_DNA"/>
</dbReference>
<evidence type="ECO:0000256" key="1">
    <source>
        <dbReference type="ARBA" id="ARBA00022517"/>
    </source>
</evidence>
<dbReference type="Pfam" id="PF02033">
    <property type="entry name" value="RBFA"/>
    <property type="match status" value="1"/>
</dbReference>
<dbReference type="InterPro" id="IPR000238">
    <property type="entry name" value="RbfA"/>
</dbReference>
<dbReference type="InterPro" id="IPR023799">
    <property type="entry name" value="RbfA_dom_sf"/>
</dbReference>
<dbReference type="SUPFAM" id="SSF89919">
    <property type="entry name" value="Ribosome-binding factor A, RbfA"/>
    <property type="match status" value="1"/>
</dbReference>
<reference evidence="3" key="3">
    <citation type="submission" date="2018-04" db="EMBL/GenBank/DDBJ databases">
        <authorList>
            <person name="Sheh A."/>
            <person name="Shen Z."/>
            <person name="Mannion A.J."/>
            <person name="Fox J.G."/>
        </authorList>
    </citation>
    <scope>NUCLEOTIDE SEQUENCE</scope>
    <source>
        <strain evidence="3">MIT 97-6194</strain>
    </source>
</reference>
<dbReference type="InterPro" id="IPR015946">
    <property type="entry name" value="KH_dom-like_a/b"/>
</dbReference>
<evidence type="ECO:0000313" key="4">
    <source>
        <dbReference type="Proteomes" id="UP000029714"/>
    </source>
</evidence>
<organism evidence="3 4">
    <name type="scientific">Helicobacter saguini</name>
    <dbReference type="NCBI Taxonomy" id="1548018"/>
    <lineage>
        <taxon>Bacteria</taxon>
        <taxon>Pseudomonadati</taxon>
        <taxon>Campylobacterota</taxon>
        <taxon>Epsilonproteobacteria</taxon>
        <taxon>Campylobacterales</taxon>
        <taxon>Helicobacteraceae</taxon>
        <taxon>Helicobacter</taxon>
    </lineage>
</organism>
<reference evidence="2 5" key="4">
    <citation type="submission" date="2019-12" db="EMBL/GenBank/DDBJ databases">
        <title>Multi-Generational Helicobacter saguini Isolates.</title>
        <authorList>
            <person name="Mannion A."/>
            <person name="Shen Z."/>
            <person name="Fox J.G."/>
        </authorList>
    </citation>
    <scope>NUCLEOTIDE SEQUENCE [LARGE SCALE GENOMIC DNA]</scope>
    <source>
        <strain evidence="2">16-048</strain>
        <strain evidence="5">16-048 (F4)</strain>
    </source>
</reference>
<dbReference type="GO" id="GO:0006364">
    <property type="term" value="P:rRNA processing"/>
    <property type="evidence" value="ECO:0007669"/>
    <property type="project" value="InterPro"/>
</dbReference>
<keyword evidence="1" id="KW-0690">Ribosome biogenesis</keyword>
<dbReference type="Gene3D" id="3.30.300.20">
    <property type="match status" value="1"/>
</dbReference>
<evidence type="ECO:0000313" key="3">
    <source>
        <dbReference type="EMBL" id="TLD94028.1"/>
    </source>
</evidence>
<gene>
    <name evidence="3" type="primary">rbfA</name>
    <name evidence="2" type="ORF">DCO61_03185</name>
    <name evidence="3" type="ORF">LS64_007680</name>
</gene>
<protein>
    <submittedName>
        <fullName evidence="3">30S ribosome-binding factor RbfA</fullName>
    </submittedName>
</protein>
<accession>A0A347VS69</accession>